<gene>
    <name evidence="9" type="ORF">SAMN05660420_01043</name>
</gene>
<dbReference type="PANTHER" id="PTHR30151">
    <property type="entry name" value="ALKANE SULFONATE ABC TRANSPORTER-RELATED, MEMBRANE SUBUNIT"/>
    <property type="match status" value="1"/>
</dbReference>
<evidence type="ECO:0000256" key="7">
    <source>
        <dbReference type="RuleBase" id="RU363032"/>
    </source>
</evidence>
<dbReference type="PROSITE" id="PS50928">
    <property type="entry name" value="ABC_TM1"/>
    <property type="match status" value="1"/>
</dbReference>
<dbReference type="EMBL" id="FNQN01000002">
    <property type="protein sequence ID" value="SEA00695.1"/>
    <property type="molecule type" value="Genomic_DNA"/>
</dbReference>
<feature type="transmembrane region" description="Helical" evidence="7">
    <location>
        <begin position="91"/>
        <end position="113"/>
    </location>
</feature>
<accession>A0A1H3XMK9</accession>
<evidence type="ECO:0000313" key="9">
    <source>
        <dbReference type="EMBL" id="SEA00695.1"/>
    </source>
</evidence>
<evidence type="ECO:0000256" key="6">
    <source>
        <dbReference type="ARBA" id="ARBA00023136"/>
    </source>
</evidence>
<evidence type="ECO:0000256" key="3">
    <source>
        <dbReference type="ARBA" id="ARBA00022475"/>
    </source>
</evidence>
<feature type="transmembrane region" description="Helical" evidence="7">
    <location>
        <begin position="119"/>
        <end position="138"/>
    </location>
</feature>
<dbReference type="OrthoDB" id="5396703at2"/>
<evidence type="ECO:0000256" key="5">
    <source>
        <dbReference type="ARBA" id="ARBA00022989"/>
    </source>
</evidence>
<feature type="transmembrane region" description="Helical" evidence="7">
    <location>
        <begin position="53"/>
        <end position="79"/>
    </location>
</feature>
<organism evidence="9 10">
    <name type="scientific">Desulfuromusa kysingii</name>
    <dbReference type="NCBI Taxonomy" id="37625"/>
    <lineage>
        <taxon>Bacteria</taxon>
        <taxon>Pseudomonadati</taxon>
        <taxon>Thermodesulfobacteriota</taxon>
        <taxon>Desulfuromonadia</taxon>
        <taxon>Desulfuromonadales</taxon>
        <taxon>Geopsychrobacteraceae</taxon>
        <taxon>Desulfuromusa</taxon>
    </lineage>
</organism>
<evidence type="ECO:0000259" key="8">
    <source>
        <dbReference type="PROSITE" id="PS50928"/>
    </source>
</evidence>
<feature type="domain" description="ABC transmembrane type-1" evidence="8">
    <location>
        <begin position="53"/>
        <end position="237"/>
    </location>
</feature>
<feature type="transmembrane region" description="Helical" evidence="7">
    <location>
        <begin position="180"/>
        <end position="203"/>
    </location>
</feature>
<dbReference type="SUPFAM" id="SSF161098">
    <property type="entry name" value="MetI-like"/>
    <property type="match status" value="1"/>
</dbReference>
<sequence>MGRKRDIFIAAIILVLTWEVVALLLDSMALPQPWEVIADFLLKIADGRLVDDFFISALRAVLGIFLAFVVAVPLGLVVGAAPSWRKRISPFIYLLYPIPHVVLLPLVIILFGIGEFSKIFLIALIVFFQVLVTTRDGAKNIHQNYFYSMQTLGATPFQVYRHLVLPATLPKILTAMRISIGTAIAILFFVESFATAKGLGYIIMDSWGQSDYISLYTGIFSMAILGFILYMLLDRIEQWVCRWQIVR</sequence>
<dbReference type="InterPro" id="IPR035906">
    <property type="entry name" value="MetI-like_sf"/>
</dbReference>
<dbReference type="InterPro" id="IPR000515">
    <property type="entry name" value="MetI-like"/>
</dbReference>
<keyword evidence="6 7" id="KW-0472">Membrane</keyword>
<name>A0A1H3XMK9_9BACT</name>
<dbReference type="STRING" id="37625.SAMN05660420_01043"/>
<evidence type="ECO:0000256" key="2">
    <source>
        <dbReference type="ARBA" id="ARBA00022448"/>
    </source>
</evidence>
<proteinExistence type="inferred from homology"/>
<dbReference type="AlphaFoldDB" id="A0A1H3XMK9"/>
<keyword evidence="5 7" id="KW-1133">Transmembrane helix</keyword>
<feature type="transmembrane region" description="Helical" evidence="7">
    <location>
        <begin position="215"/>
        <end position="233"/>
    </location>
</feature>
<dbReference type="RefSeq" id="WP_092345390.1">
    <property type="nucleotide sequence ID" value="NZ_FNQN01000002.1"/>
</dbReference>
<dbReference type="Gene3D" id="1.10.3720.10">
    <property type="entry name" value="MetI-like"/>
    <property type="match status" value="1"/>
</dbReference>
<keyword evidence="4 7" id="KW-0812">Transmembrane</keyword>
<dbReference type="CDD" id="cd06261">
    <property type="entry name" value="TM_PBP2"/>
    <property type="match status" value="1"/>
</dbReference>
<evidence type="ECO:0000256" key="1">
    <source>
        <dbReference type="ARBA" id="ARBA00004651"/>
    </source>
</evidence>
<evidence type="ECO:0000313" key="10">
    <source>
        <dbReference type="Proteomes" id="UP000199409"/>
    </source>
</evidence>
<feature type="transmembrane region" description="Helical" evidence="7">
    <location>
        <begin position="7"/>
        <end position="25"/>
    </location>
</feature>
<comment type="similarity">
    <text evidence="7">Belongs to the binding-protein-dependent transport system permease family.</text>
</comment>
<keyword evidence="2 7" id="KW-0813">Transport</keyword>
<dbReference type="GO" id="GO:0055085">
    <property type="term" value="P:transmembrane transport"/>
    <property type="evidence" value="ECO:0007669"/>
    <property type="project" value="InterPro"/>
</dbReference>
<dbReference type="Proteomes" id="UP000199409">
    <property type="component" value="Unassembled WGS sequence"/>
</dbReference>
<evidence type="ECO:0000256" key="4">
    <source>
        <dbReference type="ARBA" id="ARBA00022692"/>
    </source>
</evidence>
<dbReference type="GO" id="GO:0005886">
    <property type="term" value="C:plasma membrane"/>
    <property type="evidence" value="ECO:0007669"/>
    <property type="project" value="UniProtKB-SubCell"/>
</dbReference>
<keyword evidence="10" id="KW-1185">Reference proteome</keyword>
<dbReference type="PANTHER" id="PTHR30151:SF0">
    <property type="entry name" value="ABC TRANSPORTER PERMEASE PROTEIN MJ0413-RELATED"/>
    <property type="match status" value="1"/>
</dbReference>
<protein>
    <submittedName>
        <fullName evidence="9">NitT/TauT family transport system permease protein</fullName>
    </submittedName>
</protein>
<dbReference type="Pfam" id="PF00528">
    <property type="entry name" value="BPD_transp_1"/>
    <property type="match status" value="1"/>
</dbReference>
<comment type="subcellular location">
    <subcellularLocation>
        <location evidence="1 7">Cell membrane</location>
        <topology evidence="1 7">Multi-pass membrane protein</topology>
    </subcellularLocation>
</comment>
<keyword evidence="3" id="KW-1003">Cell membrane</keyword>
<reference evidence="9 10" key="1">
    <citation type="submission" date="2016-10" db="EMBL/GenBank/DDBJ databases">
        <authorList>
            <person name="de Groot N.N."/>
        </authorList>
    </citation>
    <scope>NUCLEOTIDE SEQUENCE [LARGE SCALE GENOMIC DNA]</scope>
    <source>
        <strain evidence="9 10">DSM 7343</strain>
    </source>
</reference>